<name>A0ABQ2RJQ3_9ACTN</name>
<feature type="compositionally biased region" description="Low complexity" evidence="1">
    <location>
        <begin position="126"/>
        <end position="162"/>
    </location>
</feature>
<dbReference type="EMBL" id="BMQJ01000025">
    <property type="protein sequence ID" value="GGQ29186.1"/>
    <property type="molecule type" value="Genomic_DNA"/>
</dbReference>
<comment type="caution">
    <text evidence="2">The sequence shown here is derived from an EMBL/GenBank/DDBJ whole genome shotgun (WGS) entry which is preliminary data.</text>
</comment>
<reference evidence="3" key="1">
    <citation type="journal article" date="2019" name="Int. J. Syst. Evol. Microbiol.">
        <title>The Global Catalogue of Microorganisms (GCM) 10K type strain sequencing project: providing services to taxonomists for standard genome sequencing and annotation.</title>
        <authorList>
            <consortium name="The Broad Institute Genomics Platform"/>
            <consortium name="The Broad Institute Genome Sequencing Center for Infectious Disease"/>
            <person name="Wu L."/>
            <person name="Ma J."/>
        </authorList>
    </citation>
    <scope>NUCLEOTIDE SEQUENCE [LARGE SCALE GENOMIC DNA]</scope>
    <source>
        <strain evidence="3">JCM 3115</strain>
    </source>
</reference>
<evidence type="ECO:0000256" key="1">
    <source>
        <dbReference type="SAM" id="MobiDB-lite"/>
    </source>
</evidence>
<evidence type="ECO:0000313" key="2">
    <source>
        <dbReference type="EMBL" id="GGQ29186.1"/>
    </source>
</evidence>
<proteinExistence type="predicted"/>
<accession>A0ABQ2RJQ3</accession>
<dbReference type="RefSeq" id="WP_189250628.1">
    <property type="nucleotide sequence ID" value="NZ_BMQJ01000025.1"/>
</dbReference>
<dbReference type="Proteomes" id="UP000611554">
    <property type="component" value="Unassembled WGS sequence"/>
</dbReference>
<feature type="region of interest" description="Disordered" evidence="1">
    <location>
        <begin position="112"/>
        <end position="162"/>
    </location>
</feature>
<protein>
    <submittedName>
        <fullName evidence="2">Uncharacterized protein</fullName>
    </submittedName>
</protein>
<gene>
    <name evidence="2" type="ORF">GCM10010140_69260</name>
</gene>
<evidence type="ECO:0000313" key="3">
    <source>
        <dbReference type="Proteomes" id="UP000611554"/>
    </source>
</evidence>
<sequence length="370" mass="40144">MTATWTAPDAGALDLRVGDLVEVRGEAEILATLDERGELEGLPFMPEMLAYCGRRLTVHKVAHKVCDTIGRSGMRRMERAVHLTGARCDGGAHGGCQTACLMYWKEAWLKRVEPGDPPERGTSVDPAAAPPGAAVPEGRDGSSAALGASGSAVPPGPAPGRRLLPLIEAATRKEPGPGGEERFSCQGTEMLRAAPSCLPLKDVRQYVMDVRTGNAGPLFVLRALLVGLFNRVQDRSRKLPGWLRFRDGMRWGFVAGRLTGPTPGGALGLRPGELVRIKSKAEILATLNQDRLNRGMGFDEEMSRYCGRTARVLSRVDRCIDERTGRMLTMKSPCIVLAGIVCAGAYTVSCPRAFIPFWREIWLERVEEPA</sequence>
<organism evidence="2 3">
    <name type="scientific">Streptosporangium pseudovulgare</name>
    <dbReference type="NCBI Taxonomy" id="35765"/>
    <lineage>
        <taxon>Bacteria</taxon>
        <taxon>Bacillati</taxon>
        <taxon>Actinomycetota</taxon>
        <taxon>Actinomycetes</taxon>
        <taxon>Streptosporangiales</taxon>
        <taxon>Streptosporangiaceae</taxon>
        <taxon>Streptosporangium</taxon>
    </lineage>
</organism>
<keyword evidence="3" id="KW-1185">Reference proteome</keyword>